<dbReference type="InterPro" id="IPR036628">
    <property type="entry name" value="Clp_N_dom_sf"/>
</dbReference>
<dbReference type="SUPFAM" id="SSF52540">
    <property type="entry name" value="P-loop containing nucleoside triphosphate hydrolases"/>
    <property type="match status" value="2"/>
</dbReference>
<reference evidence="13" key="1">
    <citation type="submission" date="2016-01" db="EMBL/GenBank/DDBJ databases">
        <authorList>
            <person name="Mitreva M."/>
            <person name="Pepin K.H."/>
            <person name="Mihindukulasuriya K.A."/>
            <person name="Fulton R."/>
            <person name="Fronick C."/>
            <person name="O'Laughlin M."/>
            <person name="Miner T."/>
            <person name="Herter B."/>
            <person name="Rosa B.A."/>
            <person name="Cordes M."/>
            <person name="Tomlinson C."/>
            <person name="Wollam A."/>
            <person name="Palsikar V.B."/>
            <person name="Mardis E.R."/>
            <person name="Wilson R.K."/>
        </authorList>
    </citation>
    <scope>NUCLEOTIDE SEQUENCE [LARGE SCALE GENOMIC DNA]</scope>
    <source>
        <strain evidence="13">KA00185</strain>
    </source>
</reference>
<dbReference type="Pfam" id="PF17871">
    <property type="entry name" value="AAA_lid_9"/>
    <property type="match status" value="1"/>
</dbReference>
<evidence type="ECO:0000256" key="2">
    <source>
        <dbReference type="ARBA" id="ARBA00022737"/>
    </source>
</evidence>
<dbReference type="Gene3D" id="1.10.1780.10">
    <property type="entry name" value="Clp, N-terminal domain"/>
    <property type="match status" value="1"/>
</dbReference>
<dbReference type="InterPro" id="IPR041546">
    <property type="entry name" value="ClpA/ClpB_AAA_lid"/>
</dbReference>
<dbReference type="PROSITE" id="PS00871">
    <property type="entry name" value="CLPAB_2"/>
    <property type="match status" value="1"/>
</dbReference>
<dbReference type="Pfam" id="PF00004">
    <property type="entry name" value="AAA"/>
    <property type="match status" value="1"/>
</dbReference>
<gene>
    <name evidence="10" type="primary">clpB</name>
    <name evidence="12" type="ORF">HMPREF3180_00565</name>
</gene>
<dbReference type="Proteomes" id="UP000070483">
    <property type="component" value="Unassembled WGS sequence"/>
</dbReference>
<evidence type="ECO:0000256" key="8">
    <source>
        <dbReference type="PROSITE-ProRule" id="PRU01251"/>
    </source>
</evidence>
<keyword evidence="6 9" id="KW-0143">Chaperone</keyword>
<dbReference type="CDD" id="cd19499">
    <property type="entry name" value="RecA-like_ClpB_Hsp104-like"/>
    <property type="match status" value="1"/>
</dbReference>
<dbReference type="InterPro" id="IPR003593">
    <property type="entry name" value="AAA+_ATPase"/>
</dbReference>
<dbReference type="Pfam" id="PF10431">
    <property type="entry name" value="ClpB_D2-small"/>
    <property type="match status" value="1"/>
</dbReference>
<keyword evidence="2 8" id="KW-0677">Repeat</keyword>
<dbReference type="SMART" id="SM00382">
    <property type="entry name" value="AAA"/>
    <property type="match status" value="2"/>
</dbReference>
<evidence type="ECO:0000259" key="11">
    <source>
        <dbReference type="PROSITE" id="PS51903"/>
    </source>
</evidence>
<dbReference type="InterPro" id="IPR050130">
    <property type="entry name" value="ClpA_ClpB"/>
</dbReference>
<dbReference type="Gene3D" id="3.40.50.300">
    <property type="entry name" value="P-loop containing nucleotide triphosphate hydrolases"/>
    <property type="match status" value="3"/>
</dbReference>
<dbReference type="GO" id="GO:0005737">
    <property type="term" value="C:cytoplasm"/>
    <property type="evidence" value="ECO:0007669"/>
    <property type="project" value="UniProtKB-SubCell"/>
</dbReference>
<evidence type="ECO:0000256" key="4">
    <source>
        <dbReference type="ARBA" id="ARBA00022840"/>
    </source>
</evidence>
<dbReference type="PROSITE" id="PS51903">
    <property type="entry name" value="CLP_R"/>
    <property type="match status" value="1"/>
</dbReference>
<dbReference type="PANTHER" id="PTHR11638:SF18">
    <property type="entry name" value="HEAT SHOCK PROTEIN 104"/>
    <property type="match status" value="1"/>
</dbReference>
<proteinExistence type="inferred from homology"/>
<evidence type="ECO:0000313" key="13">
    <source>
        <dbReference type="Proteomes" id="UP000070483"/>
    </source>
</evidence>
<dbReference type="Pfam" id="PF02861">
    <property type="entry name" value="Clp_N"/>
    <property type="match status" value="1"/>
</dbReference>
<organism evidence="12 13">
    <name type="scientific">Leptotrichia wadei</name>
    <dbReference type="NCBI Taxonomy" id="157687"/>
    <lineage>
        <taxon>Bacteria</taxon>
        <taxon>Fusobacteriati</taxon>
        <taxon>Fusobacteriota</taxon>
        <taxon>Fusobacteriia</taxon>
        <taxon>Fusobacteriales</taxon>
        <taxon>Leptotrichiaceae</taxon>
        <taxon>Leptotrichia</taxon>
    </lineage>
</organism>
<dbReference type="STRING" id="157687.HMPREF3180_00565"/>
<dbReference type="InterPro" id="IPR004176">
    <property type="entry name" value="Clp_R_N"/>
</dbReference>
<evidence type="ECO:0000256" key="10">
    <source>
        <dbReference type="RuleBase" id="RU362034"/>
    </source>
</evidence>
<comment type="subcellular location">
    <subcellularLocation>
        <location evidence="10">Cytoplasm</location>
    </subcellularLocation>
</comment>
<protein>
    <recommendedName>
        <fullName evidence="10">Chaperone protein ClpB</fullName>
    </recommendedName>
</protein>
<keyword evidence="5 10" id="KW-0175">Coiled coil</keyword>
<dbReference type="EMBL" id="LSDD01000036">
    <property type="protein sequence ID" value="KXB69023.1"/>
    <property type="molecule type" value="Genomic_DNA"/>
</dbReference>
<keyword evidence="10" id="KW-0346">Stress response</keyword>
<dbReference type="SUPFAM" id="SSF81923">
    <property type="entry name" value="Double Clp-N motif"/>
    <property type="match status" value="1"/>
</dbReference>
<evidence type="ECO:0000256" key="9">
    <source>
        <dbReference type="RuleBase" id="RU004432"/>
    </source>
</evidence>
<name>A0A134AMV0_9FUSO</name>
<dbReference type="SMART" id="SM01086">
    <property type="entry name" value="ClpB_D2-small"/>
    <property type="match status" value="1"/>
</dbReference>
<dbReference type="CDD" id="cd00009">
    <property type="entry name" value="AAA"/>
    <property type="match status" value="1"/>
</dbReference>
<dbReference type="InterPro" id="IPR001270">
    <property type="entry name" value="ClpA/B"/>
</dbReference>
<evidence type="ECO:0000256" key="3">
    <source>
        <dbReference type="ARBA" id="ARBA00022741"/>
    </source>
</evidence>
<dbReference type="FunFam" id="3.40.50.300:FF:000025">
    <property type="entry name" value="ATP-dependent Clp protease subunit"/>
    <property type="match status" value="1"/>
</dbReference>
<dbReference type="GO" id="GO:0034605">
    <property type="term" value="P:cellular response to heat"/>
    <property type="evidence" value="ECO:0007669"/>
    <property type="project" value="TreeGrafter"/>
</dbReference>
<dbReference type="InterPro" id="IPR027417">
    <property type="entry name" value="P-loop_NTPase"/>
</dbReference>
<feature type="domain" description="Clp R" evidence="11">
    <location>
        <begin position="8"/>
        <end position="148"/>
    </location>
</feature>
<dbReference type="AlphaFoldDB" id="A0A134AMV0"/>
<comment type="similarity">
    <text evidence="1 9">Belongs to the ClpA/ClpB family.</text>
</comment>
<dbReference type="InterPro" id="IPR003959">
    <property type="entry name" value="ATPase_AAA_core"/>
</dbReference>
<dbReference type="InterPro" id="IPR028299">
    <property type="entry name" value="ClpA/B_CS2"/>
</dbReference>
<comment type="caution">
    <text evidence="12">The sequence shown here is derived from an EMBL/GenBank/DDBJ whole genome shotgun (WGS) entry which is preliminary data.</text>
</comment>
<dbReference type="GO" id="GO:0042026">
    <property type="term" value="P:protein refolding"/>
    <property type="evidence" value="ECO:0007669"/>
    <property type="project" value="UniProtKB-UniRule"/>
</dbReference>
<dbReference type="Gene3D" id="1.10.8.60">
    <property type="match status" value="1"/>
</dbReference>
<evidence type="ECO:0000256" key="5">
    <source>
        <dbReference type="ARBA" id="ARBA00023054"/>
    </source>
</evidence>
<dbReference type="NCBIfam" id="TIGR03346">
    <property type="entry name" value="chaperone_ClpB"/>
    <property type="match status" value="1"/>
</dbReference>
<accession>A0A134AMV0</accession>
<dbReference type="GO" id="GO:0016887">
    <property type="term" value="F:ATP hydrolysis activity"/>
    <property type="evidence" value="ECO:0007669"/>
    <property type="project" value="InterPro"/>
</dbReference>
<dbReference type="InterPro" id="IPR018368">
    <property type="entry name" value="ClpA/B_CS1"/>
</dbReference>
<sequence length="863" mass="97502">MRKKVIDMEQNFTQKSIEAISEANNFAIRYKHSDIKVEHLLLALVGQMDGLIPNVLKKMGIDTTDMIKKIEGKLESFPKIEGGNSEPRPNGEMNRVLVGAGDFAKKMGDSYISTEHLFLASYDNNNFLKEYGINKKQFETVLESVRGGRKIMTDNPESTYEALDKFGKDLVELARKGKLDPIIGRDNEIRRAIQILSRRNKNNPILIGEPGVGKTAIAEGIAQRILKGDVPENLKDKTIFSLDMGALVAGAKYRGEFEERLKAVLEEIEKSEGRIILFIDEVHNIVGAGKTEGSMDAGNLLKPMLARGEIKVIGATTIDEYRKYIEKDAALERRFQPVMVDEPTVEDTISILRGLKEKFEIFHGIRITDNAIVTAATMSDRYINDRFLPDKAIDLIDEAAAKVKTEINSMPTELDEVTRRVMQLEIEKVALEKEKDQASKDRLVTLEKELAELNEKKAAFKAQWESEKQEVEKIQNINTEIEKVKLQIADAQRKNDYNKLAELQYGKLPALEKQRADEEEKAKNQNPDANKLLKQEIDSEEIAEIVGKWTGIPVSKLLQGEREKILHLAEQMMKRVIGQDEAITTISDTIIRSRAGLKDPNRPIGSFIFLGPTGVGKTYLTKTLAFNLFDDESNIVRIDMSEYMDKFSTTRLIGAPPGYVGYEEGGQLTEAVRRKPYSVILFDEIEKAHPDVFNILLQLLDDGRLTDGKGKVVDFKNTIIIMTSNIGSEIILEDPQVSEPTKEAVLNEMKHRFKPEFLNRIDDIIVFKALGKESVKSIISLILEEINDKLKEQYIKIEFTDKALDYIVNEAYDPAYGARPLKRFVQKDIETNLSKMILSNEVPENSTVVLDSDGEKLIYNVKK</sequence>
<keyword evidence="3 9" id="KW-0547">Nucleotide-binding</keyword>
<dbReference type="GO" id="GO:0005524">
    <property type="term" value="F:ATP binding"/>
    <property type="evidence" value="ECO:0007669"/>
    <property type="project" value="UniProtKB-UniRule"/>
</dbReference>
<keyword evidence="4 9" id="KW-0067">ATP-binding</keyword>
<comment type="subunit">
    <text evidence="7">Homohexamer. The oligomerization is ATP-dependent.</text>
</comment>
<evidence type="ECO:0000313" key="12">
    <source>
        <dbReference type="EMBL" id="KXB69023.1"/>
    </source>
</evidence>
<dbReference type="PRINTS" id="PR00300">
    <property type="entry name" value="CLPPROTEASEA"/>
</dbReference>
<dbReference type="PATRIC" id="fig|157687.3.peg.564"/>
<dbReference type="InterPro" id="IPR019489">
    <property type="entry name" value="Clp_ATPase_C"/>
</dbReference>
<dbReference type="FunFam" id="3.40.50.300:FF:000010">
    <property type="entry name" value="Chaperone clpB 1, putative"/>
    <property type="match status" value="1"/>
</dbReference>
<evidence type="ECO:0000256" key="7">
    <source>
        <dbReference type="ARBA" id="ARBA00026057"/>
    </source>
</evidence>
<evidence type="ECO:0000256" key="6">
    <source>
        <dbReference type="ARBA" id="ARBA00023186"/>
    </source>
</evidence>
<comment type="subunit">
    <text evidence="10">Homohexamer; The oligomerization is ATP-dependent.</text>
</comment>
<dbReference type="FunFam" id="3.40.50.300:FF:000120">
    <property type="entry name" value="ATP-dependent chaperone ClpB"/>
    <property type="match status" value="1"/>
</dbReference>
<comment type="function">
    <text evidence="10">Part of a stress-induced multi-chaperone system, it is involved in the recovery of the cell from heat-induced damage, in cooperation with DnaK, DnaJ and GrpE.</text>
</comment>
<evidence type="ECO:0000256" key="1">
    <source>
        <dbReference type="ARBA" id="ARBA00008675"/>
    </source>
</evidence>
<keyword evidence="10" id="KW-0963">Cytoplasm</keyword>
<dbReference type="PROSITE" id="PS00870">
    <property type="entry name" value="CLPAB_1"/>
    <property type="match status" value="1"/>
</dbReference>
<dbReference type="PANTHER" id="PTHR11638">
    <property type="entry name" value="ATP-DEPENDENT CLP PROTEASE"/>
    <property type="match status" value="1"/>
</dbReference>
<dbReference type="Pfam" id="PF07724">
    <property type="entry name" value="AAA_2"/>
    <property type="match status" value="1"/>
</dbReference>
<keyword evidence="13" id="KW-1185">Reference proteome</keyword>
<dbReference type="InterPro" id="IPR017730">
    <property type="entry name" value="Chaperonin_ClpB"/>
</dbReference>
<feature type="coiled-coil region" evidence="10">
    <location>
        <begin position="414"/>
        <end position="494"/>
    </location>
</feature>